<dbReference type="RefSeq" id="WP_021833009.1">
    <property type="nucleotide sequence ID" value="NZ_CAQL01000529.1"/>
</dbReference>
<name>T2IT92_CROWT</name>
<accession>T2IT92</accession>
<comment type="caution">
    <text evidence="1">The sequence shown here is derived from an EMBL/GenBank/DDBJ whole genome shotgun (WGS) entry which is preliminary data.</text>
</comment>
<dbReference type="Proteomes" id="UP000017981">
    <property type="component" value="Unassembled WGS sequence"/>
</dbReference>
<reference evidence="1 2" key="2">
    <citation type="submission" date="2013-09" db="EMBL/GenBank/DDBJ databases">
        <title>Whole genome comparison of six Crocosphaera watsonii strains with differing phenotypes.</title>
        <authorList>
            <person name="Bench S.R."/>
            <person name="Heller P."/>
            <person name="Frank I."/>
            <person name="Arciniega M."/>
            <person name="Shilova I.N."/>
            <person name="Zehr J.P."/>
        </authorList>
    </citation>
    <scope>NUCLEOTIDE SEQUENCE [LARGE SCALE GENOMIC DNA]</scope>
    <source>
        <strain evidence="1 2">WH 0005</strain>
    </source>
</reference>
<proteinExistence type="predicted"/>
<sequence length="53" mass="6122">MMSAKFPIWFLGLLLILTATATTQYFQYSMMGLTVFVLAYLTKGIRRQKKSLK</sequence>
<reference evidence="1 2" key="1">
    <citation type="submission" date="2013-01" db="EMBL/GenBank/DDBJ databases">
        <authorList>
            <person name="Bench S."/>
        </authorList>
    </citation>
    <scope>NUCLEOTIDE SEQUENCE [LARGE SCALE GENOMIC DNA]</scope>
    <source>
        <strain evidence="1 2">WH 0005</strain>
    </source>
</reference>
<protein>
    <submittedName>
        <fullName evidence="1">Uncharacterized protein</fullName>
    </submittedName>
</protein>
<gene>
    <name evidence="1" type="ORF">CWATWH0005_1965</name>
</gene>
<dbReference type="EMBL" id="CAQL01000529">
    <property type="protein sequence ID" value="CCQ56017.1"/>
    <property type="molecule type" value="Genomic_DNA"/>
</dbReference>
<dbReference type="GeneID" id="88769644"/>
<dbReference type="AlphaFoldDB" id="T2IT92"/>
<organism evidence="1 2">
    <name type="scientific">Crocosphaera watsonii WH 0005</name>
    <dbReference type="NCBI Taxonomy" id="423472"/>
    <lineage>
        <taxon>Bacteria</taxon>
        <taxon>Bacillati</taxon>
        <taxon>Cyanobacteriota</taxon>
        <taxon>Cyanophyceae</taxon>
        <taxon>Oscillatoriophycideae</taxon>
        <taxon>Chroococcales</taxon>
        <taxon>Aphanothecaceae</taxon>
        <taxon>Crocosphaera</taxon>
    </lineage>
</organism>
<evidence type="ECO:0000313" key="1">
    <source>
        <dbReference type="EMBL" id="CCQ56017.1"/>
    </source>
</evidence>
<evidence type="ECO:0000313" key="2">
    <source>
        <dbReference type="Proteomes" id="UP000017981"/>
    </source>
</evidence>